<organism evidence="3 4">
    <name type="scientific">Sporothrix curviconia</name>
    <dbReference type="NCBI Taxonomy" id="1260050"/>
    <lineage>
        <taxon>Eukaryota</taxon>
        <taxon>Fungi</taxon>
        <taxon>Dikarya</taxon>
        <taxon>Ascomycota</taxon>
        <taxon>Pezizomycotina</taxon>
        <taxon>Sordariomycetes</taxon>
        <taxon>Sordariomycetidae</taxon>
        <taxon>Ophiostomatales</taxon>
        <taxon>Ophiostomataceae</taxon>
        <taxon>Sporothrix</taxon>
    </lineage>
</organism>
<dbReference type="Pfam" id="PF13489">
    <property type="entry name" value="Methyltransf_23"/>
    <property type="match status" value="1"/>
</dbReference>
<dbReference type="InterPro" id="IPR029063">
    <property type="entry name" value="SAM-dependent_MTases_sf"/>
</dbReference>
<dbReference type="SUPFAM" id="SSF53335">
    <property type="entry name" value="S-adenosyl-L-methionine-dependent methyltransferases"/>
    <property type="match status" value="1"/>
</dbReference>
<keyword evidence="4" id="KW-1185">Reference proteome</keyword>
<dbReference type="EMBL" id="CAWUHB010000007">
    <property type="protein sequence ID" value="CAK7213572.1"/>
    <property type="molecule type" value="Genomic_DNA"/>
</dbReference>
<dbReference type="PANTHER" id="PTHR43591:SF10">
    <property type="entry name" value="ABC TRANSMEMBRANE TYPE-1 DOMAIN-CONTAINING PROTEIN-RELATED"/>
    <property type="match status" value="1"/>
</dbReference>
<evidence type="ECO:0000256" key="2">
    <source>
        <dbReference type="SAM" id="MobiDB-lite"/>
    </source>
</evidence>
<sequence length="500" mass="53495">MGLFSPPSSSSRHRHGSRSGHQSGHRSSGAPSSSRHNGGGDSNSPRKRNRTAGESDPTQPAGTGPDAGLYSEYDPATGEYQYYYEYDDGTNTAGCYAVEGSSGAQEYYSHYSHTNTNGGGSGGSLSATTAPGGDAAAGAAAAAAAAASAAGEEHYTSSVSSAVAGHVYEAGMQFHGFQRSPPTTPTTSANGAGYGTGSSNGGSKLYALPNDETEQNRDDMKHSMALILMRDRLFYSPVDAQLKAGGMVYDLGTGTGIWAMDVAEQFPSTMVRGIDLSPIQPAYVPPNVSFTIDDFEDEWVLPPNAFDLIHMRFSLWAVDDRAALLRRAFRHLKPGGYIEFQELVPQMSCDDGTLPPAHIAPNALRDFAHYIGMGLRRSDRLAGGELFGEMISDPSSMDKILSQELATAGFTGIRTVRHKCPLGSWPKHKDLQRCGLLFRQAILEGLRGWSYRPLGATAGGLGWTPTQIEIFLMDVRKAVTDSNTHAYFPMHVTYAQKPKA</sequence>
<evidence type="ECO:0008006" key="5">
    <source>
        <dbReference type="Google" id="ProtNLM"/>
    </source>
</evidence>
<feature type="region of interest" description="Disordered" evidence="2">
    <location>
        <begin position="177"/>
        <end position="204"/>
    </location>
</feature>
<dbReference type="Proteomes" id="UP001642405">
    <property type="component" value="Unassembled WGS sequence"/>
</dbReference>
<proteinExistence type="inferred from homology"/>
<feature type="region of interest" description="Disordered" evidence="2">
    <location>
        <begin position="1"/>
        <end position="72"/>
    </location>
</feature>
<dbReference type="PANTHER" id="PTHR43591">
    <property type="entry name" value="METHYLTRANSFERASE"/>
    <property type="match status" value="1"/>
</dbReference>
<evidence type="ECO:0000313" key="4">
    <source>
        <dbReference type="Proteomes" id="UP001642405"/>
    </source>
</evidence>
<evidence type="ECO:0000256" key="1">
    <source>
        <dbReference type="ARBA" id="ARBA00038158"/>
    </source>
</evidence>
<comment type="similarity">
    <text evidence="1">Belongs to the methyltransferase superfamily. LaeA methyltransferase family.</text>
</comment>
<comment type="caution">
    <text evidence="3">The sequence shown here is derived from an EMBL/GenBank/DDBJ whole genome shotgun (WGS) entry which is preliminary data.</text>
</comment>
<gene>
    <name evidence="3" type="ORF">SCUCBS95973_001843</name>
</gene>
<accession>A0ABP0B268</accession>
<feature type="compositionally biased region" description="Low complexity" evidence="2">
    <location>
        <begin position="19"/>
        <end position="36"/>
    </location>
</feature>
<reference evidence="3 4" key="1">
    <citation type="submission" date="2024-01" db="EMBL/GenBank/DDBJ databases">
        <authorList>
            <person name="Allen C."/>
            <person name="Tagirdzhanova G."/>
        </authorList>
    </citation>
    <scope>NUCLEOTIDE SEQUENCE [LARGE SCALE GENOMIC DNA]</scope>
</reference>
<dbReference type="CDD" id="cd02440">
    <property type="entry name" value="AdoMet_MTases"/>
    <property type="match status" value="1"/>
</dbReference>
<protein>
    <recommendedName>
        <fullName evidence="5">S-adenosyl-L-methionine-dependent methyltransferase</fullName>
    </recommendedName>
</protein>
<evidence type="ECO:0000313" key="3">
    <source>
        <dbReference type="EMBL" id="CAK7213572.1"/>
    </source>
</evidence>
<name>A0ABP0B268_9PEZI</name>
<dbReference type="Gene3D" id="3.40.50.150">
    <property type="entry name" value="Vaccinia Virus protein VP39"/>
    <property type="match status" value="1"/>
</dbReference>